<feature type="compositionally biased region" description="Acidic residues" evidence="1">
    <location>
        <begin position="535"/>
        <end position="550"/>
    </location>
</feature>
<evidence type="ECO:0000313" key="2">
    <source>
        <dbReference type="EMBL" id="KAK7440945.1"/>
    </source>
</evidence>
<reference evidence="2 3" key="1">
    <citation type="submission" date="2024-01" db="EMBL/GenBank/DDBJ databases">
        <title>A draft genome for the cacao thread blight pathogen Marasmiellus scandens.</title>
        <authorList>
            <person name="Baruah I.K."/>
            <person name="Leung J."/>
            <person name="Bukari Y."/>
            <person name="Amoako-Attah I."/>
            <person name="Meinhardt L.W."/>
            <person name="Bailey B.A."/>
            <person name="Cohen S.P."/>
        </authorList>
    </citation>
    <scope>NUCLEOTIDE SEQUENCE [LARGE SCALE GENOMIC DNA]</scope>
    <source>
        <strain evidence="2 3">GH-19</strain>
    </source>
</reference>
<keyword evidence="3" id="KW-1185">Reference proteome</keyword>
<feature type="compositionally biased region" description="Acidic residues" evidence="1">
    <location>
        <begin position="572"/>
        <end position="587"/>
    </location>
</feature>
<dbReference type="Proteomes" id="UP001498398">
    <property type="component" value="Unassembled WGS sequence"/>
</dbReference>
<protein>
    <submittedName>
        <fullName evidence="2">Uncharacterized protein</fullName>
    </submittedName>
</protein>
<comment type="caution">
    <text evidence="2">The sequence shown here is derived from an EMBL/GenBank/DDBJ whole genome shotgun (WGS) entry which is preliminary data.</text>
</comment>
<evidence type="ECO:0000256" key="1">
    <source>
        <dbReference type="SAM" id="MobiDB-lite"/>
    </source>
</evidence>
<proteinExistence type="predicted"/>
<dbReference type="EMBL" id="JBANRG010000065">
    <property type="protein sequence ID" value="KAK7440945.1"/>
    <property type="molecule type" value="Genomic_DNA"/>
</dbReference>
<feature type="region of interest" description="Disordered" evidence="1">
    <location>
        <begin position="517"/>
        <end position="591"/>
    </location>
</feature>
<evidence type="ECO:0000313" key="3">
    <source>
        <dbReference type="Proteomes" id="UP001498398"/>
    </source>
</evidence>
<organism evidence="2 3">
    <name type="scientific">Marasmiellus scandens</name>
    <dbReference type="NCBI Taxonomy" id="2682957"/>
    <lineage>
        <taxon>Eukaryota</taxon>
        <taxon>Fungi</taxon>
        <taxon>Dikarya</taxon>
        <taxon>Basidiomycota</taxon>
        <taxon>Agaricomycotina</taxon>
        <taxon>Agaricomycetes</taxon>
        <taxon>Agaricomycetidae</taxon>
        <taxon>Agaricales</taxon>
        <taxon>Marasmiineae</taxon>
        <taxon>Omphalotaceae</taxon>
        <taxon>Marasmiellus</taxon>
    </lineage>
</organism>
<accession>A0ABR1IWP8</accession>
<sequence>MNRRITLKRVNDNNHQMQVEQARKLIFQKGRAVKSDAVKNLMDDGSWTPNRHGFDYIHMLVVDLLHEVEIGTWKSILLHILRILEAFEKSMVDELDSRYQQVPPFGRETIRNVSELKRTTAREFEDYLQTALACIESLLPKPHNKIIMDLIWDLATWHAYTKLRLHTDSTIKSFRQATKDFGDSLCKFVCQTCKDFKTMELDKEKEKRLRQEKRKREKKGLSTADIVINDVKQKRPFNPNTVKFHAMGHYPDSIAEYGTTDNYSTQQGEHAHVKTKRLWERTGKNRHFVVQLTRQERREAFLHKLANWTASVGRTKALRKNFSTSIDDSEPLPPGDPNLPYQVANSQRLYEDIPVLLADTKGDPAMKEIKMMGIILTGMARSLEFFIYEFVMLVLSHGTDLSSDSILFGFDGTSLMQPIPQAGRQNPTQIIRSVHILPAFAYGTTNEYLRAESIARQYQRYVEGDFELETEDWVYYYVNIFADRDLFMCFRGGGVGHVATLEHTRVFETEAGVDKQSLPKYDENGNVVNWSEPSGDSEESDEEMGEDVGSDELNMATDIEDGYTDSGSSAQEESDLDLGPEDGEVDDINGLGFESLGFGSY</sequence>
<gene>
    <name evidence="2" type="ORF">VKT23_016721</name>
</gene>
<name>A0ABR1IWP8_9AGAR</name>